<dbReference type="EMBL" id="CH476617">
    <property type="protein sequence ID" value="EEP80207.1"/>
    <property type="molecule type" value="Genomic_DNA"/>
</dbReference>
<dbReference type="SUPFAM" id="SSF53335">
    <property type="entry name" value="S-adenosyl-L-methionine-dependent methyltransferases"/>
    <property type="match status" value="1"/>
</dbReference>
<dbReference type="PROSITE" id="PS51686">
    <property type="entry name" value="SAM_MT_RSMB_NOP"/>
    <property type="match status" value="1"/>
</dbReference>
<dbReference type="Gene3D" id="3.30.70.1170">
    <property type="entry name" value="Sun protein, domain 3"/>
    <property type="match status" value="1"/>
</dbReference>
<dbReference type="GO" id="GO:0005730">
    <property type="term" value="C:nucleolus"/>
    <property type="evidence" value="ECO:0007669"/>
    <property type="project" value="TreeGrafter"/>
</dbReference>
<protein>
    <recommendedName>
        <fullName evidence="7">SAM-dependent MTase RsmB/NOP-type domain-containing protein</fullName>
    </recommendedName>
</protein>
<feature type="binding site" evidence="5">
    <location>
        <begin position="242"/>
        <end position="248"/>
    </location>
    <ligand>
        <name>S-adenosyl-L-methionine</name>
        <dbReference type="ChEBI" id="CHEBI:59789"/>
    </ligand>
</feature>
<dbReference type="Proteomes" id="UP000002058">
    <property type="component" value="Unassembled WGS sequence"/>
</dbReference>
<dbReference type="eggNOG" id="KOG2360">
    <property type="taxonomic scope" value="Eukaryota"/>
</dbReference>
<feature type="binding site" evidence="5">
    <location>
        <position position="319"/>
    </location>
    <ligand>
        <name>S-adenosyl-L-methionine</name>
        <dbReference type="ChEBI" id="CHEBI:59789"/>
    </ligand>
</feature>
<dbReference type="InterPro" id="IPR029063">
    <property type="entry name" value="SAM-dependent_MTases_sf"/>
</dbReference>
<feature type="compositionally biased region" description="Acidic residues" evidence="6">
    <location>
        <begin position="529"/>
        <end position="547"/>
    </location>
</feature>
<dbReference type="GO" id="GO:0008173">
    <property type="term" value="F:RNA methyltransferase activity"/>
    <property type="evidence" value="ECO:0007669"/>
    <property type="project" value="InterPro"/>
</dbReference>
<dbReference type="KEGG" id="ure:UREG_05049"/>
<accession>C4JRG0</accession>
<keyword evidence="2 5" id="KW-0808">Transferase</keyword>
<evidence type="ECO:0000256" key="2">
    <source>
        <dbReference type="ARBA" id="ARBA00022679"/>
    </source>
</evidence>
<reference evidence="9" key="1">
    <citation type="journal article" date="2009" name="Genome Res.">
        <title>Comparative genomic analyses of the human fungal pathogens Coccidioides and their relatives.</title>
        <authorList>
            <person name="Sharpton T.J."/>
            <person name="Stajich J.E."/>
            <person name="Rounsley S.D."/>
            <person name="Gardner M.J."/>
            <person name="Wortman J.R."/>
            <person name="Jordar V.S."/>
            <person name="Maiti R."/>
            <person name="Kodira C.D."/>
            <person name="Neafsey D.E."/>
            <person name="Zeng Q."/>
            <person name="Hung C.-Y."/>
            <person name="McMahan C."/>
            <person name="Muszewska A."/>
            <person name="Grynberg M."/>
            <person name="Mandel M.A."/>
            <person name="Kellner E.M."/>
            <person name="Barker B.M."/>
            <person name="Galgiani J.N."/>
            <person name="Orbach M.J."/>
            <person name="Kirkland T.N."/>
            <person name="Cole G.T."/>
            <person name="Henn M.R."/>
            <person name="Birren B.W."/>
            <person name="Taylor J.W."/>
        </authorList>
    </citation>
    <scope>NUCLEOTIDE SEQUENCE [LARGE SCALE GENOMIC DNA]</scope>
    <source>
        <strain evidence="9">UAMH 1704</strain>
    </source>
</reference>
<sequence>MSLYFDAVSVLSASPDAGGSLKSRIYNSSLKSSPPQIYALIAEVTKWNAVLKEVVDNSAILAHEPKLTPLLALLLTHDLLLSRKGIAAPANHPLRLAIERHRTRLNAEFTKIRVRRGCASVEQLRSTLRPTLRGPGDNTVPNPRWVRINNARTTLEQELKTTFGAYSPVASLSGLAATGSKGYYVDRHIPDLIAVVSTSQLLSTRAYKEGRIILQDKASCFPAYLLLGDKAAPWRGDLIDGCAAPGNKTTHLASLLFASGQTSSHIFSLDASPTRSKTLQKMVGIAGVKNRVTVLAGQDFLALDPRDPRFKKVTGLLLDPSCSGSGIVRREDVPQLALPEPSSRTARGSGSNPRKRKRKADDSLSATGESSATDNAENEPVNGELDIARLTKLSNLQAQIVEHAFKFPSATRVTYSTCSIHAQENENVVSRVLRSSTARERGWKILPRAEQVDGLRTWHHRGWLTGGHEPVEGEESWELTDIESDACLRCSPGDAEGTGGFFVAGFVRDPDLQATDENQAEECLGGEGMVDEDSDGSEETWEGFDTD</sequence>
<evidence type="ECO:0000256" key="4">
    <source>
        <dbReference type="ARBA" id="ARBA00022884"/>
    </source>
</evidence>
<dbReference type="GO" id="GO:0070475">
    <property type="term" value="P:rRNA base methylation"/>
    <property type="evidence" value="ECO:0007669"/>
    <property type="project" value="TreeGrafter"/>
</dbReference>
<dbReference type="GeneID" id="8443359"/>
<evidence type="ECO:0000256" key="5">
    <source>
        <dbReference type="PROSITE-ProRule" id="PRU01023"/>
    </source>
</evidence>
<feature type="compositionally biased region" description="Polar residues" evidence="6">
    <location>
        <begin position="364"/>
        <end position="375"/>
    </location>
</feature>
<keyword evidence="3 5" id="KW-0949">S-adenosyl-L-methionine</keyword>
<dbReference type="InterPro" id="IPR001678">
    <property type="entry name" value="MeTrfase_RsmB-F_NOP2_dom"/>
</dbReference>
<comment type="similarity">
    <text evidence="5">Belongs to the class I-like SAM-binding methyltransferase superfamily. RsmB/NOP family.</text>
</comment>
<evidence type="ECO:0000259" key="7">
    <source>
        <dbReference type="PROSITE" id="PS51686"/>
    </source>
</evidence>
<dbReference type="AlphaFoldDB" id="C4JRG0"/>
<evidence type="ECO:0000256" key="3">
    <source>
        <dbReference type="ARBA" id="ARBA00022691"/>
    </source>
</evidence>
<evidence type="ECO:0000313" key="8">
    <source>
        <dbReference type="EMBL" id="EEP80207.1"/>
    </source>
</evidence>
<dbReference type="RefSeq" id="XP_002584360.1">
    <property type="nucleotide sequence ID" value="XM_002584314.1"/>
</dbReference>
<dbReference type="Pfam" id="PF21153">
    <property type="entry name" value="NSUN5_N"/>
    <property type="match status" value="1"/>
</dbReference>
<feature type="binding site" evidence="5">
    <location>
        <position position="270"/>
    </location>
    <ligand>
        <name>S-adenosyl-L-methionine</name>
        <dbReference type="ChEBI" id="CHEBI:59789"/>
    </ligand>
</feature>
<gene>
    <name evidence="8" type="ORF">UREG_05049</name>
</gene>
<dbReference type="InParanoid" id="C4JRG0"/>
<keyword evidence="9" id="KW-1185">Reference proteome</keyword>
<dbReference type="Gene3D" id="3.40.50.150">
    <property type="entry name" value="Vaccinia Virus protein VP39"/>
    <property type="match status" value="1"/>
</dbReference>
<keyword evidence="4 5" id="KW-0694">RNA-binding</keyword>
<evidence type="ECO:0000256" key="6">
    <source>
        <dbReference type="SAM" id="MobiDB-lite"/>
    </source>
</evidence>
<dbReference type="InterPro" id="IPR023267">
    <property type="entry name" value="RCMT"/>
</dbReference>
<dbReference type="InterPro" id="IPR049561">
    <property type="entry name" value="NSUN5_7_fdxn-like"/>
</dbReference>
<organism evidence="8 9">
    <name type="scientific">Uncinocarpus reesii (strain UAMH 1704)</name>
    <dbReference type="NCBI Taxonomy" id="336963"/>
    <lineage>
        <taxon>Eukaryota</taxon>
        <taxon>Fungi</taxon>
        <taxon>Dikarya</taxon>
        <taxon>Ascomycota</taxon>
        <taxon>Pezizomycotina</taxon>
        <taxon>Eurotiomycetes</taxon>
        <taxon>Eurotiomycetidae</taxon>
        <taxon>Onygenales</taxon>
        <taxon>Onygenaceae</taxon>
        <taxon>Uncinocarpus</taxon>
    </lineage>
</organism>
<evidence type="ECO:0000313" key="9">
    <source>
        <dbReference type="Proteomes" id="UP000002058"/>
    </source>
</evidence>
<feature type="binding site" evidence="5">
    <location>
        <position position="299"/>
    </location>
    <ligand>
        <name>S-adenosyl-L-methionine</name>
        <dbReference type="ChEBI" id="CHEBI:59789"/>
    </ligand>
</feature>
<dbReference type="Pfam" id="PF01189">
    <property type="entry name" value="Methyltr_RsmB-F"/>
    <property type="match status" value="1"/>
</dbReference>
<dbReference type="VEuPathDB" id="FungiDB:UREG_05049"/>
<dbReference type="OrthoDB" id="435282at2759"/>
<proteinExistence type="inferred from homology"/>
<dbReference type="GO" id="GO:0003723">
    <property type="term" value="F:RNA binding"/>
    <property type="evidence" value="ECO:0007669"/>
    <property type="project" value="UniProtKB-UniRule"/>
</dbReference>
<feature type="region of interest" description="Disordered" evidence="6">
    <location>
        <begin position="522"/>
        <end position="547"/>
    </location>
</feature>
<dbReference type="STRING" id="336963.C4JRG0"/>
<feature type="domain" description="SAM-dependent MTase RsmB/NOP-type" evidence="7">
    <location>
        <begin position="134"/>
        <end position="509"/>
    </location>
</feature>
<evidence type="ECO:0000256" key="1">
    <source>
        <dbReference type="ARBA" id="ARBA00022603"/>
    </source>
</evidence>
<dbReference type="OMA" id="SFKSRIY"/>
<dbReference type="InterPro" id="IPR048889">
    <property type="entry name" value="NSUN5_RCM1_N"/>
</dbReference>
<keyword evidence="1 5" id="KW-0489">Methyltransferase</keyword>
<dbReference type="Pfam" id="PF21148">
    <property type="entry name" value="NSUN5_fdxn-like"/>
    <property type="match status" value="1"/>
</dbReference>
<feature type="active site" description="Nucleophile" evidence="5">
    <location>
        <position position="418"/>
    </location>
</feature>
<feature type="compositionally biased region" description="Polar residues" evidence="6">
    <location>
        <begin position="342"/>
        <end position="352"/>
    </location>
</feature>
<dbReference type="HOGENOM" id="CLU_005316_7_4_1"/>
<feature type="region of interest" description="Disordered" evidence="6">
    <location>
        <begin position="330"/>
        <end position="381"/>
    </location>
</feature>
<dbReference type="PANTHER" id="PTHR22807:SF4">
    <property type="entry name" value="28S RRNA (CYTOSINE-C(5))-METHYLTRANSFERASE"/>
    <property type="match status" value="1"/>
</dbReference>
<dbReference type="FunCoup" id="C4JRG0">
    <property type="interactions" value="481"/>
</dbReference>
<dbReference type="FunFam" id="3.30.70.1170:FF:000006">
    <property type="entry name" value="NOL1/NOP2/Sun domain family protein"/>
    <property type="match status" value="1"/>
</dbReference>
<dbReference type="PANTHER" id="PTHR22807">
    <property type="entry name" value="NOP2 YEAST -RELATED NOL1/NOP2/FMU SUN DOMAIN-CONTAINING"/>
    <property type="match status" value="1"/>
</dbReference>
<name>C4JRG0_UNCRE</name>
<dbReference type="PRINTS" id="PR02008">
    <property type="entry name" value="RCMTFAMILY"/>
</dbReference>
<dbReference type="InterPro" id="IPR049560">
    <property type="entry name" value="MeTrfase_RsmB-F_NOP2_cat"/>
</dbReference>